<evidence type="ECO:0000313" key="8">
    <source>
        <dbReference type="EMBL" id="KAK1175590.1"/>
    </source>
</evidence>
<dbReference type="SUPFAM" id="SSF53335">
    <property type="entry name" value="S-adenosyl-L-methionine-dependent methyltransferases"/>
    <property type="match status" value="1"/>
</dbReference>
<feature type="active site" description="Nucleophile" evidence="5">
    <location>
        <position position="435"/>
    </location>
</feature>
<dbReference type="AlphaFoldDB" id="A0AAD8GJ53"/>
<feature type="domain" description="SAM-dependent MTase RsmB/NOP-type" evidence="7">
    <location>
        <begin position="190"/>
        <end position="504"/>
    </location>
</feature>
<accession>A0AAD8GJ53</accession>
<organism evidence="8 9">
    <name type="scientific">Acipenser oxyrinchus oxyrinchus</name>
    <dbReference type="NCBI Taxonomy" id="40147"/>
    <lineage>
        <taxon>Eukaryota</taxon>
        <taxon>Metazoa</taxon>
        <taxon>Chordata</taxon>
        <taxon>Craniata</taxon>
        <taxon>Vertebrata</taxon>
        <taxon>Euteleostomi</taxon>
        <taxon>Actinopterygii</taxon>
        <taxon>Chondrostei</taxon>
        <taxon>Acipenseriformes</taxon>
        <taxon>Acipenseridae</taxon>
        <taxon>Acipenser</taxon>
    </lineage>
</organism>
<dbReference type="InterPro" id="IPR042620">
    <property type="entry name" value="NSUN7"/>
</dbReference>
<dbReference type="InterPro" id="IPR049561">
    <property type="entry name" value="NSUN5_7_fdxn-like"/>
</dbReference>
<keyword evidence="2 5" id="KW-0808">Transferase</keyword>
<dbReference type="Proteomes" id="UP001230051">
    <property type="component" value="Unassembled WGS sequence"/>
</dbReference>
<dbReference type="EMBL" id="JAGXEW010000001">
    <property type="protein sequence ID" value="KAK1175590.1"/>
    <property type="molecule type" value="Genomic_DNA"/>
</dbReference>
<keyword evidence="1 5" id="KW-0489">Methyltransferase</keyword>
<dbReference type="PANTHER" id="PTHR14663">
    <property type="entry name" value="METHYLTRANSFERASE NSUN7-RELATED"/>
    <property type="match status" value="1"/>
</dbReference>
<evidence type="ECO:0000259" key="7">
    <source>
        <dbReference type="PROSITE" id="PS51686"/>
    </source>
</evidence>
<dbReference type="Gene3D" id="3.40.50.150">
    <property type="entry name" value="Vaccinia Virus protein VP39"/>
    <property type="match status" value="1"/>
</dbReference>
<feature type="region of interest" description="Disordered" evidence="6">
    <location>
        <begin position="685"/>
        <end position="714"/>
    </location>
</feature>
<dbReference type="Pfam" id="PF21148">
    <property type="entry name" value="NSUN5_fdxn-like"/>
    <property type="match status" value="1"/>
</dbReference>
<dbReference type="Gene3D" id="3.30.70.1170">
    <property type="entry name" value="Sun protein, domain 3"/>
    <property type="match status" value="1"/>
</dbReference>
<dbReference type="GO" id="GO:0032259">
    <property type="term" value="P:methylation"/>
    <property type="evidence" value="ECO:0007669"/>
    <property type="project" value="UniProtKB-KW"/>
</dbReference>
<name>A0AAD8GJ53_ACIOX</name>
<comment type="caution">
    <text evidence="5">Lacks conserved residue(s) required for the propagation of feature annotation.</text>
</comment>
<dbReference type="InterPro" id="IPR029063">
    <property type="entry name" value="SAM-dependent_MTases_sf"/>
</dbReference>
<dbReference type="PROSITE" id="PS51686">
    <property type="entry name" value="SAM_MT_RSMB_NOP"/>
    <property type="match status" value="1"/>
</dbReference>
<evidence type="ECO:0000256" key="1">
    <source>
        <dbReference type="ARBA" id="ARBA00022603"/>
    </source>
</evidence>
<keyword evidence="9" id="KW-1185">Reference proteome</keyword>
<feature type="region of interest" description="Disordered" evidence="6">
    <location>
        <begin position="591"/>
        <end position="630"/>
    </location>
</feature>
<gene>
    <name evidence="8" type="primary">NSUN7</name>
    <name evidence="8" type="ORF">AOXY_G261</name>
</gene>
<sequence>MLTVKSAMELQSSSLEMVNEISSLDDLTISDKANSTGYPDYVYLNAATIFQNNHVEKPQDQRLVDYSKLTNLPMPAFEDDKSQSWSFELAFNALKYQDFLEDLMIDSCFYPSNPTLDDLTSLVVVMLYDFQDRKFQPRLCLADEEEIEEVREVEKCLNSFKTKIAASLARCRIKLDILTIDYLLPETVRTKQERASTLPLYAWVNTIKTSLEDVCNSLVREGFLKVKSITELEGLTFCQDLHCQDLLVFPAHLKADLCGMELFTDYKLVFQDKSCSLAAHSAKALMNMDDNVIIGSMGSGLTIAHMSTLTNQNTSKIFVCGVKSKSQQEQLRHLFTQMDCKNIKLIPDTFTDIEPTDARLQKAKIVLLLPQCTVSGVSNPVEFILNENRDTGLLQDLSRGSVSEDKLNDLVKHQEQILTHAVKFPKVQAVVYCTCSVYPEENENVVKKALEYKVEGNQVQPYRLSPPVLPLCSTLEIEKASEKCLKLEPSEINNGCFVAVLTREQDPSGTVSVKDVLARAAAKGLLDGIKTIKPAKKERRKSKPATHTTIGSSGTQDRIAEFLKKESKEATNIVIKPYINNDSLFRESKTRISNPPKRLPNATPSMSKMSPVKKILSKSSATERHYERRRSNVARPKLEEMSVLKPVEMILPPVICRSHSSYGFNSKSPPHLSYFRWKGRHSLPRNLLTPTSSTKMSKHNDTPASPAKPSRPWL</sequence>
<dbReference type="InterPro" id="IPR049560">
    <property type="entry name" value="MeTrfase_RsmB-F_NOP2_cat"/>
</dbReference>
<comment type="similarity">
    <text evidence="5">Belongs to the class I-like SAM-binding methyltransferase superfamily. RsmB/NOP family.</text>
</comment>
<dbReference type="InterPro" id="IPR001678">
    <property type="entry name" value="MeTrfase_RsmB-F_NOP2_dom"/>
</dbReference>
<evidence type="ECO:0000256" key="4">
    <source>
        <dbReference type="ARBA" id="ARBA00022884"/>
    </source>
</evidence>
<keyword evidence="4 5" id="KW-0694">RNA-binding</keyword>
<proteinExistence type="inferred from homology"/>
<evidence type="ECO:0000256" key="2">
    <source>
        <dbReference type="ARBA" id="ARBA00022679"/>
    </source>
</evidence>
<dbReference type="Pfam" id="PF01189">
    <property type="entry name" value="Methyltr_RsmB-F"/>
    <property type="match status" value="1"/>
</dbReference>
<protein>
    <submittedName>
        <fullName evidence="8">Methyltransferase NSUN7 isoform X1</fullName>
    </submittedName>
</protein>
<evidence type="ECO:0000313" key="9">
    <source>
        <dbReference type="Proteomes" id="UP001230051"/>
    </source>
</evidence>
<feature type="compositionally biased region" description="Basic and acidic residues" evidence="6">
    <location>
        <begin position="621"/>
        <end position="630"/>
    </location>
</feature>
<dbReference type="GO" id="GO:0008168">
    <property type="term" value="F:methyltransferase activity"/>
    <property type="evidence" value="ECO:0007669"/>
    <property type="project" value="UniProtKB-KW"/>
</dbReference>
<evidence type="ECO:0000256" key="3">
    <source>
        <dbReference type="ARBA" id="ARBA00022691"/>
    </source>
</evidence>
<evidence type="ECO:0000256" key="5">
    <source>
        <dbReference type="PROSITE-ProRule" id="PRU01023"/>
    </source>
</evidence>
<keyword evidence="3 5" id="KW-0949">S-adenosyl-L-methionine</keyword>
<evidence type="ECO:0000256" key="6">
    <source>
        <dbReference type="SAM" id="MobiDB-lite"/>
    </source>
</evidence>
<dbReference type="PANTHER" id="PTHR14663:SF2">
    <property type="entry name" value="METHYLTRANSFERASE NSUN7-RELATED"/>
    <property type="match status" value="1"/>
</dbReference>
<comment type="caution">
    <text evidence="8">The sequence shown here is derived from an EMBL/GenBank/DDBJ whole genome shotgun (WGS) entry which is preliminary data.</text>
</comment>
<reference evidence="8" key="1">
    <citation type="submission" date="2022-02" db="EMBL/GenBank/DDBJ databases">
        <title>Atlantic sturgeon de novo genome assembly.</title>
        <authorList>
            <person name="Stock M."/>
            <person name="Klopp C."/>
            <person name="Guiguen Y."/>
            <person name="Cabau C."/>
            <person name="Parinello H."/>
            <person name="Santidrian Yebra-Pimentel E."/>
            <person name="Kuhl H."/>
            <person name="Dirks R.P."/>
            <person name="Guessner J."/>
            <person name="Wuertz S."/>
            <person name="Du K."/>
            <person name="Schartl M."/>
        </authorList>
    </citation>
    <scope>NUCLEOTIDE SEQUENCE</scope>
    <source>
        <strain evidence="8">STURGEONOMICS-FGT-2020</strain>
        <tissue evidence="8">Whole blood</tissue>
    </source>
</reference>
<dbReference type="GO" id="GO:0003723">
    <property type="term" value="F:RNA binding"/>
    <property type="evidence" value="ECO:0007669"/>
    <property type="project" value="UniProtKB-UniRule"/>
</dbReference>